<protein>
    <submittedName>
        <fullName evidence="1">Uncharacterized protein</fullName>
    </submittedName>
</protein>
<dbReference type="RefSeq" id="WP_091449822.1">
    <property type="nucleotide sequence ID" value="NZ_FMZZ01000004.1"/>
</dbReference>
<name>A0A1G6P6P7_9PSEU</name>
<evidence type="ECO:0000313" key="2">
    <source>
        <dbReference type="Proteomes" id="UP000199501"/>
    </source>
</evidence>
<keyword evidence="2" id="KW-1185">Reference proteome</keyword>
<organism evidence="1 2">
    <name type="scientific">Actinokineospora iranica</name>
    <dbReference type="NCBI Taxonomy" id="1271860"/>
    <lineage>
        <taxon>Bacteria</taxon>
        <taxon>Bacillati</taxon>
        <taxon>Actinomycetota</taxon>
        <taxon>Actinomycetes</taxon>
        <taxon>Pseudonocardiales</taxon>
        <taxon>Pseudonocardiaceae</taxon>
        <taxon>Actinokineospora</taxon>
    </lineage>
</organism>
<sequence>MRLPYEPDDDRAAEELINIELRNPVIARWRAMTSDHYVIQTDRVLLRIYRRTEATYITRNARMADMRAAFVANEITAEQRRDAIAQHEAWKATVEVFRAEVEQRREQIIHRVRTLTGDNGFTIARTSLHALARAVAEHRATVDTEYEPTKADRLLWSRLSIVTYPLDRHGEHTATLDEYLRHEERKQRGQHA</sequence>
<accession>A0A1G6P6P7</accession>
<dbReference type="AlphaFoldDB" id="A0A1G6P6P7"/>
<dbReference type="EMBL" id="FMZZ01000004">
    <property type="protein sequence ID" value="SDC75930.1"/>
    <property type="molecule type" value="Genomic_DNA"/>
</dbReference>
<evidence type="ECO:0000313" key="1">
    <source>
        <dbReference type="EMBL" id="SDC75930.1"/>
    </source>
</evidence>
<proteinExistence type="predicted"/>
<gene>
    <name evidence="1" type="ORF">SAMN05216174_104149</name>
</gene>
<dbReference type="STRING" id="1271860.SAMN05216174_104149"/>
<dbReference type="Proteomes" id="UP000199501">
    <property type="component" value="Unassembled WGS sequence"/>
</dbReference>
<dbReference type="OrthoDB" id="3699765at2"/>
<reference evidence="2" key="1">
    <citation type="submission" date="2016-10" db="EMBL/GenBank/DDBJ databases">
        <authorList>
            <person name="Varghese N."/>
            <person name="Submissions S."/>
        </authorList>
    </citation>
    <scope>NUCLEOTIDE SEQUENCE [LARGE SCALE GENOMIC DNA]</scope>
    <source>
        <strain evidence="2">IBRC-M 10403</strain>
    </source>
</reference>